<organism evidence="1">
    <name type="scientific">Haemonchus placei</name>
    <name type="common">Barber's pole worm</name>
    <dbReference type="NCBI Taxonomy" id="6290"/>
    <lineage>
        <taxon>Eukaryota</taxon>
        <taxon>Metazoa</taxon>
        <taxon>Ecdysozoa</taxon>
        <taxon>Nematoda</taxon>
        <taxon>Chromadorea</taxon>
        <taxon>Rhabditida</taxon>
        <taxon>Rhabditina</taxon>
        <taxon>Rhabditomorpha</taxon>
        <taxon>Strongyloidea</taxon>
        <taxon>Trichostrongylidae</taxon>
        <taxon>Haemonchus</taxon>
    </lineage>
</organism>
<sequence>LQKTDLICLPQGGFPVRGALIRHFWTTTSPTEKKW</sequence>
<reference evidence="1" key="1">
    <citation type="submission" date="2016-04" db="UniProtKB">
        <authorList>
            <consortium name="WormBaseParasite"/>
        </authorList>
    </citation>
    <scope>IDENTIFICATION</scope>
</reference>
<name>A0A158QRS1_HAEPC</name>
<protein>
    <submittedName>
        <fullName evidence="1">Branched chain amino acid aminotransferase</fullName>
    </submittedName>
</protein>
<evidence type="ECO:0000313" key="1">
    <source>
        <dbReference type="WBParaSite" id="HPLM_0001802001-mRNA-1"/>
    </source>
</evidence>
<dbReference type="WBParaSite" id="HPLM_0001802001-mRNA-1">
    <property type="protein sequence ID" value="HPLM_0001802001-mRNA-1"/>
    <property type="gene ID" value="HPLM_0001802001"/>
</dbReference>
<accession>A0A158QRS1</accession>
<proteinExistence type="predicted"/>
<dbReference type="AlphaFoldDB" id="A0A158QRS1"/>